<dbReference type="InterPro" id="IPR011012">
    <property type="entry name" value="Longin-like_dom_sf"/>
</dbReference>
<proteinExistence type="predicted"/>
<protein>
    <recommendedName>
        <fullName evidence="2">Trafficking protein particle complex subunit</fullName>
    </recommendedName>
</protein>
<dbReference type="GO" id="GO:0006888">
    <property type="term" value="P:endoplasmic reticulum to Golgi vesicle-mediated transport"/>
    <property type="evidence" value="ECO:0007669"/>
    <property type="project" value="InterPro"/>
</dbReference>
<name>A0A7S4AER7_9STRA</name>
<accession>A0A7S4AER7</accession>
<dbReference type="AlphaFoldDB" id="A0A7S4AER7"/>
<gene>
    <name evidence="1" type="ORF">PAUS00366_LOCUS6006</name>
</gene>
<reference evidence="1" key="1">
    <citation type="submission" date="2021-01" db="EMBL/GenBank/DDBJ databases">
        <authorList>
            <person name="Corre E."/>
            <person name="Pelletier E."/>
            <person name="Niang G."/>
            <person name="Scheremetjew M."/>
            <person name="Finn R."/>
            <person name="Kale V."/>
            <person name="Holt S."/>
            <person name="Cochrane G."/>
            <person name="Meng A."/>
            <person name="Brown T."/>
            <person name="Cohen L."/>
        </authorList>
    </citation>
    <scope>NUCLEOTIDE SEQUENCE</scope>
    <source>
        <strain evidence="1">10249 10 AB</strain>
    </source>
</reference>
<dbReference type="EMBL" id="HBIX01007735">
    <property type="protein sequence ID" value="CAE0713254.1"/>
    <property type="molecule type" value="Transcribed_RNA"/>
</dbReference>
<dbReference type="Pfam" id="PF04628">
    <property type="entry name" value="Sedlin_N"/>
    <property type="match status" value="1"/>
</dbReference>
<dbReference type="SUPFAM" id="SSF64356">
    <property type="entry name" value="SNARE-like"/>
    <property type="match status" value="1"/>
</dbReference>
<dbReference type="InterPro" id="IPR006722">
    <property type="entry name" value="Sedlin"/>
</dbReference>
<organism evidence="1">
    <name type="scientific">Pseudo-nitzschia australis</name>
    <dbReference type="NCBI Taxonomy" id="44445"/>
    <lineage>
        <taxon>Eukaryota</taxon>
        <taxon>Sar</taxon>
        <taxon>Stramenopiles</taxon>
        <taxon>Ochrophyta</taxon>
        <taxon>Bacillariophyta</taxon>
        <taxon>Bacillariophyceae</taxon>
        <taxon>Bacillariophycidae</taxon>
        <taxon>Bacillariales</taxon>
        <taxon>Bacillariaceae</taxon>
        <taxon>Pseudo-nitzschia</taxon>
    </lineage>
</organism>
<dbReference type="PANTHER" id="PTHR12403">
    <property type="entry name" value="TRAFFICKING PROTEIN PARTICLE COMPLEX SUBUNIT 2"/>
    <property type="match status" value="1"/>
</dbReference>
<evidence type="ECO:0000313" key="1">
    <source>
        <dbReference type="EMBL" id="CAE0713254.1"/>
    </source>
</evidence>
<sequence>MSLYCLALLGSRNEALYICSSDAVEGGDGSNSDGAEVMAEQADALFGYFEDDIPSEQDAAISGVVKRPASIRHEIMIHAAIDRIEDLLGSHRKVSWKRFQRGSHWVGHICAMEEYDIYGYVTSSDVKIVALLERDGIIPLKKRKEVDIKIMFTAIHNCYVKHTMNPFSKIKGKIEPPCSEFERSLQAAMNQYNNAVNGNSL</sequence>
<dbReference type="Gene3D" id="3.30.450.70">
    <property type="match status" value="1"/>
</dbReference>
<evidence type="ECO:0008006" key="2">
    <source>
        <dbReference type="Google" id="ProtNLM"/>
    </source>
</evidence>
<dbReference type="GO" id="GO:0005737">
    <property type="term" value="C:cytoplasm"/>
    <property type="evidence" value="ECO:0007669"/>
    <property type="project" value="GOC"/>
</dbReference>